<gene>
    <name evidence="1" type="ORF">ASU35_16170</name>
</gene>
<dbReference type="EMBL" id="LNAM01000218">
    <property type="protein sequence ID" value="KSV57511.1"/>
    <property type="molecule type" value="Genomic_DNA"/>
</dbReference>
<protein>
    <recommendedName>
        <fullName evidence="3">Reverse transcriptase domain-containing protein</fullName>
    </recommendedName>
</protein>
<comment type="caution">
    <text evidence="1">The sequence shown here is derived from an EMBL/GenBank/DDBJ whole genome shotgun (WGS) entry which is preliminary data.</text>
</comment>
<dbReference type="Proteomes" id="UP000054874">
    <property type="component" value="Unassembled WGS sequence"/>
</dbReference>
<organism evidence="1 2">
    <name type="scientific">Acetivibrio ethanolgignens</name>
    <dbReference type="NCBI Taxonomy" id="290052"/>
    <lineage>
        <taxon>Bacteria</taxon>
        <taxon>Bacillati</taxon>
        <taxon>Bacillota</taxon>
        <taxon>Clostridia</taxon>
        <taxon>Eubacteriales</taxon>
        <taxon>Oscillospiraceae</taxon>
        <taxon>Acetivibrio</taxon>
    </lineage>
</organism>
<dbReference type="AlphaFoldDB" id="A0A0V8QAF5"/>
<dbReference type="OrthoDB" id="9788687at2"/>
<evidence type="ECO:0000313" key="2">
    <source>
        <dbReference type="Proteomes" id="UP000054874"/>
    </source>
</evidence>
<sequence length="122" mass="14605">MRGRVAKMKELVEEDGLEFNSKTQIFPISQGVDFLGFHFYLTDTGKVIKRLRTSNKRRFKRRMKCFQKQYREGRITFDEITQSVRSYNGHLKHGHTWKLRKHIYSNTIFTKSKEDSDEKIKA</sequence>
<dbReference type="RefSeq" id="WP_058354242.1">
    <property type="nucleotide sequence ID" value="NZ_CABMMD010000218.1"/>
</dbReference>
<reference evidence="1 2" key="1">
    <citation type="submission" date="2015-11" db="EMBL/GenBank/DDBJ databases">
        <title>Butyribacter intestini gen. nov., sp. nov., a butyric acid-producing bacterium of the family Lachnospiraceae isolated from the human faeces.</title>
        <authorList>
            <person name="Zou Y."/>
            <person name="Xue W."/>
            <person name="Luo G."/>
            <person name="Lv M."/>
        </authorList>
    </citation>
    <scope>NUCLEOTIDE SEQUENCE [LARGE SCALE GENOMIC DNA]</scope>
    <source>
        <strain evidence="1 2">ACET-33324</strain>
    </source>
</reference>
<evidence type="ECO:0008006" key="3">
    <source>
        <dbReference type="Google" id="ProtNLM"/>
    </source>
</evidence>
<keyword evidence="2" id="KW-1185">Reference proteome</keyword>
<accession>A0A0V8QAF5</accession>
<proteinExistence type="predicted"/>
<name>A0A0V8QAF5_9FIRM</name>
<evidence type="ECO:0000313" key="1">
    <source>
        <dbReference type="EMBL" id="KSV57511.1"/>
    </source>
</evidence>